<keyword evidence="2" id="KW-1185">Reference proteome</keyword>
<sequence length="203" mass="22607">MGQACADPLCLIRLPVPGPEDPRDRMLRWPDMHMAGGAGELEDDTEDNNYIVSSSEAGEMCTWDLVDGKCRESVKLTQVHTNIQVWSLLGHENKQSEPIYENESKQIRCLNALSLNCCAYNQRTVLIAPTGERWMSGDFLAPDRVMVWSTEGKGYLYKLPANSVPDHKGFHGPTVDTDSPVLFAHTPIVLTSLDMAWAEMNPS</sequence>
<reference evidence="1 2" key="1">
    <citation type="journal article" date="2015" name="Genome Biol. Evol.">
        <title>The genome of winter moth (Operophtera brumata) provides a genomic perspective on sexual dimorphism and phenology.</title>
        <authorList>
            <person name="Derks M.F."/>
            <person name="Smit S."/>
            <person name="Salis L."/>
            <person name="Schijlen E."/>
            <person name="Bossers A."/>
            <person name="Mateman C."/>
            <person name="Pijl A.S."/>
            <person name="de Ridder D."/>
            <person name="Groenen M.A."/>
            <person name="Visser M.E."/>
            <person name="Megens H.J."/>
        </authorList>
    </citation>
    <scope>NUCLEOTIDE SEQUENCE [LARGE SCALE GENOMIC DNA]</scope>
    <source>
        <strain evidence="1">WM2013NL</strain>
        <tissue evidence="1">Head and thorax</tissue>
    </source>
</reference>
<dbReference type="GO" id="GO:0005737">
    <property type="term" value="C:cytoplasm"/>
    <property type="evidence" value="ECO:0007669"/>
    <property type="project" value="TreeGrafter"/>
</dbReference>
<evidence type="ECO:0000313" key="2">
    <source>
        <dbReference type="Proteomes" id="UP000037510"/>
    </source>
</evidence>
<dbReference type="SUPFAM" id="SSF101898">
    <property type="entry name" value="NHL repeat"/>
    <property type="match status" value="1"/>
</dbReference>
<name>A0A0L7LP30_OPEBR</name>
<dbReference type="EMBL" id="JTDY01000414">
    <property type="protein sequence ID" value="KOB77298.1"/>
    <property type="molecule type" value="Genomic_DNA"/>
</dbReference>
<comment type="caution">
    <text evidence="1">The sequence shown here is derived from an EMBL/GenBank/DDBJ whole genome shotgun (WGS) entry which is preliminary data.</text>
</comment>
<accession>A0A0L7LP30</accession>
<dbReference type="AlphaFoldDB" id="A0A0L7LP30"/>
<evidence type="ECO:0000313" key="1">
    <source>
        <dbReference type="EMBL" id="KOB77298.1"/>
    </source>
</evidence>
<feature type="non-terminal residue" evidence="1">
    <location>
        <position position="1"/>
    </location>
</feature>
<organism evidence="1 2">
    <name type="scientific">Operophtera brumata</name>
    <name type="common">Winter moth</name>
    <name type="synonym">Phalaena brumata</name>
    <dbReference type="NCBI Taxonomy" id="104452"/>
    <lineage>
        <taxon>Eukaryota</taxon>
        <taxon>Metazoa</taxon>
        <taxon>Ecdysozoa</taxon>
        <taxon>Arthropoda</taxon>
        <taxon>Hexapoda</taxon>
        <taxon>Insecta</taxon>
        <taxon>Pterygota</taxon>
        <taxon>Neoptera</taxon>
        <taxon>Endopterygota</taxon>
        <taxon>Lepidoptera</taxon>
        <taxon>Glossata</taxon>
        <taxon>Ditrysia</taxon>
        <taxon>Geometroidea</taxon>
        <taxon>Geometridae</taxon>
        <taxon>Larentiinae</taxon>
        <taxon>Operophtera</taxon>
    </lineage>
</organism>
<gene>
    <name evidence="1" type="ORF">OBRU01_04315</name>
</gene>
<dbReference type="InterPro" id="IPR049916">
    <property type="entry name" value="WDR72-like"/>
</dbReference>
<protein>
    <submittedName>
        <fullName evidence="1">Putative tgf-beta resistance-associated protein trag</fullName>
    </submittedName>
</protein>
<feature type="non-terminal residue" evidence="1">
    <location>
        <position position="203"/>
    </location>
</feature>
<dbReference type="PANTHER" id="PTHR44099:SF4">
    <property type="entry name" value="RABCONNECTIN-3B, ISOFORM A"/>
    <property type="match status" value="1"/>
</dbReference>
<dbReference type="Proteomes" id="UP000037510">
    <property type="component" value="Unassembled WGS sequence"/>
</dbReference>
<proteinExistence type="predicted"/>
<dbReference type="PANTHER" id="PTHR44099">
    <property type="entry name" value="RABCONNECTIN-3B, ISOFORM A"/>
    <property type="match status" value="1"/>
</dbReference>
<dbReference type="STRING" id="104452.A0A0L7LP30"/>